<keyword evidence="3" id="KW-1185">Reference proteome</keyword>
<dbReference type="PANTHER" id="PTHR32432">
    <property type="entry name" value="CELL DIVISION PROTEIN FTSA-RELATED"/>
    <property type="match status" value="1"/>
</dbReference>
<dbReference type="InterPro" id="IPR043129">
    <property type="entry name" value="ATPase_NBD"/>
</dbReference>
<dbReference type="InterPro" id="IPR005883">
    <property type="entry name" value="PilM"/>
</dbReference>
<dbReference type="InterPro" id="IPR050696">
    <property type="entry name" value="FtsA/MreB"/>
</dbReference>
<keyword evidence="2" id="KW-0132">Cell division</keyword>
<dbReference type="CDD" id="cd24004">
    <property type="entry name" value="ASKHA_NBD_PilM-like"/>
    <property type="match status" value="1"/>
</dbReference>
<dbReference type="Pfam" id="PF11104">
    <property type="entry name" value="PilM_2"/>
    <property type="match status" value="1"/>
</dbReference>
<dbReference type="GO" id="GO:0051301">
    <property type="term" value="P:cell division"/>
    <property type="evidence" value="ECO:0007669"/>
    <property type="project" value="UniProtKB-KW"/>
</dbReference>
<evidence type="ECO:0000313" key="2">
    <source>
        <dbReference type="EMBL" id="TQD26346.1"/>
    </source>
</evidence>
<dbReference type="OrthoDB" id="124147at2157"/>
<dbReference type="SMART" id="SM00842">
    <property type="entry name" value="FtsA"/>
    <property type="match status" value="1"/>
</dbReference>
<name>A0A7Z8P2M3_9EURY</name>
<dbReference type="Gene3D" id="3.30.420.40">
    <property type="match status" value="2"/>
</dbReference>
<dbReference type="AlphaFoldDB" id="A0A7Z8P2M3"/>
<reference evidence="2 3" key="1">
    <citation type="submission" date="2019-06" db="EMBL/GenBank/DDBJ databases">
        <title>Draft genome sequence of Methanolobus vulcani B1d.</title>
        <authorList>
            <person name="Creighbaum A.J."/>
            <person name="Ticak T."/>
            <person name="Hariraju D."/>
            <person name="Arivett B.A."/>
            <person name="Ferguson D.J.Jr."/>
        </authorList>
    </citation>
    <scope>NUCLEOTIDE SEQUENCE [LARGE SCALE GENOMIC DNA]</scope>
    <source>
        <strain evidence="2 3">B1d</strain>
    </source>
</reference>
<protein>
    <submittedName>
        <fullName evidence="2">Cell division protein FtsA</fullName>
    </submittedName>
</protein>
<accession>A0A7Z8P2M3</accession>
<feature type="domain" description="SHS2" evidence="1">
    <location>
        <begin position="5"/>
        <end position="194"/>
    </location>
</feature>
<evidence type="ECO:0000259" key="1">
    <source>
        <dbReference type="SMART" id="SM00842"/>
    </source>
</evidence>
<evidence type="ECO:0000313" key="3">
    <source>
        <dbReference type="Proteomes" id="UP000319335"/>
    </source>
</evidence>
<comment type="caution">
    <text evidence="2">The sequence shown here is derived from an EMBL/GenBank/DDBJ whole genome shotgun (WGS) entry which is preliminary data.</text>
</comment>
<dbReference type="InterPro" id="IPR003494">
    <property type="entry name" value="SHS2_FtsA"/>
</dbReference>
<gene>
    <name evidence="2" type="ORF">FKV42_06260</name>
</gene>
<dbReference type="PANTHER" id="PTHR32432:SF3">
    <property type="entry name" value="ETHANOLAMINE UTILIZATION PROTEIN EUTJ"/>
    <property type="match status" value="1"/>
</dbReference>
<keyword evidence="2" id="KW-0131">Cell cycle</keyword>
<dbReference type="Proteomes" id="UP000319335">
    <property type="component" value="Unassembled WGS sequence"/>
</dbReference>
<sequence>MNSAHFALDIGTRTVVGLVTEDGNLNIKAACVHEHNERSMQDGQIHDIEKVAKVVDEVKKDLEKQTGCKVSKVAVAVAGRALKTSKVKVSVEMPYREISREDISELEFEAVARAGNQLGNDKGFNCVGYSVVHYELDGEGISNIVGQKGSSVTVEVLATFLPEAVINSMFAVLDRCGLEASSMTLEPIAALNVAIPGDMRKLNIALVDIGAGTSDIAITDKGTVIGYGMVPEAGDEITDFICDHYLVDFKKGENIKRSLTSKERIELEDIFGVTTEIPVSQVIADIEHEVDKLAMHIAEEILKINEKVPRAVALVGGGSQIAGLKEHLSKHLDIPVQRIGSRLPKQIEDLSDNTGIVTGADMITPLGIARMAILEEGIEFIDLNVNGLEIHLMDINGLSVMDALVAAKVKRLYPRPGMALSLTINSKFRTIEGEMGEHATILLNGKKASLGEPVHKGSVIDFTAPVDGKDAHLKVKDLIRMQELKTVYRINVNHMEKEIEPFVNINGKRVSFEDTIPDRADIKIRAPNLEDVLDMEFRQDELEKMSVRINNTVRYFDRINYSFKLNGDPVDRKELSQHPLSDNDIILIEKSEFDYRIENILGKPEEGKKISVLLNGNEIVFDGSMPQITLNGKRASLSDRIDDGDNIKLKMGEDAEPILSDLFEFMDIKKEELVGKRMRLLVNNVPARFTTPLRDGNNVTIEFAEV</sequence>
<organism evidence="2 3">
    <name type="scientific">Methanolobus vulcani</name>
    <dbReference type="NCBI Taxonomy" id="38026"/>
    <lineage>
        <taxon>Archaea</taxon>
        <taxon>Methanobacteriati</taxon>
        <taxon>Methanobacteriota</taxon>
        <taxon>Stenosarchaea group</taxon>
        <taxon>Methanomicrobia</taxon>
        <taxon>Methanosarcinales</taxon>
        <taxon>Methanosarcinaceae</taxon>
        <taxon>Methanolobus</taxon>
    </lineage>
</organism>
<proteinExistence type="predicted"/>
<dbReference type="EMBL" id="VIAQ01000012">
    <property type="protein sequence ID" value="TQD26346.1"/>
    <property type="molecule type" value="Genomic_DNA"/>
</dbReference>
<dbReference type="SUPFAM" id="SSF53067">
    <property type="entry name" value="Actin-like ATPase domain"/>
    <property type="match status" value="2"/>
</dbReference>
<dbReference type="RefSeq" id="WP_154809382.1">
    <property type="nucleotide sequence ID" value="NZ_VIAQ01000012.1"/>
</dbReference>